<dbReference type="GO" id="GO:0005524">
    <property type="term" value="F:ATP binding"/>
    <property type="evidence" value="ECO:0007669"/>
    <property type="project" value="UniProtKB-KW"/>
</dbReference>
<sequence>MGDTVTGNPTLHPYSGPIDLTRPYFVGAGGTAMSALAQLCQATGSTVVSGSDATDSDRLARLRDLGCRVTVGHEQAAVEGASCVVYTTVTAHTSEVAAARVAGIPVVHRAQVLQEISKDRRLIAVAGTHGKSTTTAMIATALTALGEDPSYLIGADLDRPGSGARHGKGDLIVAEADESDHSLLFLHPQVAVVTRIAHDHPENFGGLDDHLDAYTLFAGGLRAGGVLVVDADDPTSARLAERIGKLRPDVSVVTFGNTHAATVRIESIERHGWSTKVMVTTPGDVPVVLRANTPGLHHARDAVAALTALVSVGVSAVDAAEALSQFTGVQRRFTTIGEAGGVTVVDCYAHHTNEIAADLEAAGAVAGEHRVIAVCQPSGYPRVRAFGGEIGRALADGADYAVLLPVHGGDPIPGVSQTVLGDAVAEDGGQVRFADLGNAAEVVTGLARPGDIVVLLGTGTVTDLAEPILRQVAQGAMTSVR</sequence>
<evidence type="ECO:0000256" key="4">
    <source>
        <dbReference type="ARBA" id="ARBA00022840"/>
    </source>
</evidence>
<keyword evidence="8" id="KW-0961">Cell wall biogenesis/degradation</keyword>
<dbReference type="Gene3D" id="3.90.190.20">
    <property type="entry name" value="Mur ligase, C-terminal domain"/>
    <property type="match status" value="1"/>
</dbReference>
<keyword evidence="3" id="KW-0547">Nucleotide-binding</keyword>
<keyword evidence="1 12" id="KW-0436">Ligase</keyword>
<evidence type="ECO:0000259" key="9">
    <source>
        <dbReference type="Pfam" id="PF01225"/>
    </source>
</evidence>
<feature type="domain" description="Mur ligase N-terminal catalytic" evidence="9">
    <location>
        <begin position="24"/>
        <end position="120"/>
    </location>
</feature>
<dbReference type="Gene3D" id="3.40.50.720">
    <property type="entry name" value="NAD(P)-binding Rossmann-like Domain"/>
    <property type="match status" value="1"/>
</dbReference>
<evidence type="ECO:0000256" key="3">
    <source>
        <dbReference type="ARBA" id="ARBA00022741"/>
    </source>
</evidence>
<evidence type="ECO:0000259" key="10">
    <source>
        <dbReference type="Pfam" id="PF02875"/>
    </source>
</evidence>
<keyword evidence="7" id="KW-0131">Cell cycle</keyword>
<dbReference type="Pfam" id="PF08245">
    <property type="entry name" value="Mur_ligase_M"/>
    <property type="match status" value="1"/>
</dbReference>
<dbReference type="InterPro" id="IPR036615">
    <property type="entry name" value="Mur_ligase_C_dom_sf"/>
</dbReference>
<evidence type="ECO:0000256" key="5">
    <source>
        <dbReference type="ARBA" id="ARBA00022960"/>
    </source>
</evidence>
<dbReference type="GO" id="GO:0009252">
    <property type="term" value="P:peptidoglycan biosynthetic process"/>
    <property type="evidence" value="ECO:0007669"/>
    <property type="project" value="UniProtKB-KW"/>
</dbReference>
<dbReference type="InterPro" id="IPR050061">
    <property type="entry name" value="MurCDEF_pg_biosynth"/>
</dbReference>
<dbReference type="SUPFAM" id="SSF51984">
    <property type="entry name" value="MurCD N-terminal domain"/>
    <property type="match status" value="1"/>
</dbReference>
<dbReference type="SUPFAM" id="SSF53244">
    <property type="entry name" value="MurD-like peptide ligases, peptide-binding domain"/>
    <property type="match status" value="1"/>
</dbReference>
<dbReference type="InterPro" id="IPR036565">
    <property type="entry name" value="Mur-like_cat_sf"/>
</dbReference>
<dbReference type="Pfam" id="PF01225">
    <property type="entry name" value="Mur_ligase"/>
    <property type="match status" value="1"/>
</dbReference>
<dbReference type="Proteomes" id="UP000636960">
    <property type="component" value="Unassembled WGS sequence"/>
</dbReference>
<dbReference type="InterPro" id="IPR004101">
    <property type="entry name" value="Mur_ligase_C"/>
</dbReference>
<protein>
    <submittedName>
        <fullName evidence="12">UDP-N-acetylmuramate--L-alanine ligase</fullName>
    </submittedName>
</protein>
<evidence type="ECO:0000256" key="1">
    <source>
        <dbReference type="ARBA" id="ARBA00022598"/>
    </source>
</evidence>
<dbReference type="EMBL" id="BOMV01000007">
    <property type="protein sequence ID" value="GIE93874.1"/>
    <property type="molecule type" value="Genomic_DNA"/>
</dbReference>
<dbReference type="InterPro" id="IPR013221">
    <property type="entry name" value="Mur_ligase_cen"/>
</dbReference>
<evidence type="ECO:0000256" key="2">
    <source>
        <dbReference type="ARBA" id="ARBA00022618"/>
    </source>
</evidence>
<feature type="domain" description="Mur ligase C-terminal" evidence="10">
    <location>
        <begin position="331"/>
        <end position="459"/>
    </location>
</feature>
<dbReference type="Pfam" id="PF02875">
    <property type="entry name" value="Mur_ligase_C"/>
    <property type="match status" value="1"/>
</dbReference>
<evidence type="ECO:0000256" key="7">
    <source>
        <dbReference type="ARBA" id="ARBA00023306"/>
    </source>
</evidence>
<keyword evidence="2" id="KW-0132">Cell division</keyword>
<accession>A0A919JV75</accession>
<reference evidence="12" key="1">
    <citation type="submission" date="2021-01" db="EMBL/GenBank/DDBJ databases">
        <title>Whole genome shotgun sequence of Actinoplanes rishiriensis NBRC 108556.</title>
        <authorList>
            <person name="Komaki H."/>
            <person name="Tamura T."/>
        </authorList>
    </citation>
    <scope>NUCLEOTIDE SEQUENCE</scope>
    <source>
        <strain evidence="12">NBRC 108556</strain>
    </source>
</reference>
<keyword evidence="4" id="KW-0067">ATP-binding</keyword>
<evidence type="ECO:0000313" key="13">
    <source>
        <dbReference type="Proteomes" id="UP000636960"/>
    </source>
</evidence>
<dbReference type="PANTHER" id="PTHR43445:SF3">
    <property type="entry name" value="UDP-N-ACETYLMURAMATE--L-ALANINE LIGASE"/>
    <property type="match status" value="1"/>
</dbReference>
<evidence type="ECO:0000256" key="6">
    <source>
        <dbReference type="ARBA" id="ARBA00022984"/>
    </source>
</evidence>
<keyword evidence="5" id="KW-0133">Cell shape</keyword>
<name>A0A919JV75_9ACTN</name>
<organism evidence="12 13">
    <name type="scientific">Paractinoplanes rishiriensis</name>
    <dbReference type="NCBI Taxonomy" id="1050105"/>
    <lineage>
        <taxon>Bacteria</taxon>
        <taxon>Bacillati</taxon>
        <taxon>Actinomycetota</taxon>
        <taxon>Actinomycetes</taxon>
        <taxon>Micromonosporales</taxon>
        <taxon>Micromonosporaceae</taxon>
        <taxon>Paractinoplanes</taxon>
    </lineage>
</organism>
<dbReference type="PANTHER" id="PTHR43445">
    <property type="entry name" value="UDP-N-ACETYLMURAMATE--L-ALANINE LIGASE-RELATED"/>
    <property type="match status" value="1"/>
</dbReference>
<dbReference type="GO" id="GO:0008360">
    <property type="term" value="P:regulation of cell shape"/>
    <property type="evidence" value="ECO:0007669"/>
    <property type="project" value="UniProtKB-KW"/>
</dbReference>
<dbReference type="AlphaFoldDB" id="A0A919JV75"/>
<evidence type="ECO:0000256" key="8">
    <source>
        <dbReference type="ARBA" id="ARBA00023316"/>
    </source>
</evidence>
<dbReference type="SUPFAM" id="SSF53623">
    <property type="entry name" value="MurD-like peptide ligases, catalytic domain"/>
    <property type="match status" value="1"/>
</dbReference>
<comment type="caution">
    <text evidence="12">The sequence shown here is derived from an EMBL/GenBank/DDBJ whole genome shotgun (WGS) entry which is preliminary data.</text>
</comment>
<dbReference type="GO" id="GO:0016881">
    <property type="term" value="F:acid-amino acid ligase activity"/>
    <property type="evidence" value="ECO:0007669"/>
    <property type="project" value="InterPro"/>
</dbReference>
<gene>
    <name evidence="12" type="primary">murC_1</name>
    <name evidence="12" type="ORF">Ari01nite_13390</name>
</gene>
<dbReference type="RefSeq" id="WP_203780157.1">
    <property type="nucleotide sequence ID" value="NZ_BOMV01000007.1"/>
</dbReference>
<keyword evidence="6" id="KW-0573">Peptidoglycan synthesis</keyword>
<dbReference type="InterPro" id="IPR000713">
    <property type="entry name" value="Mur_ligase_N"/>
</dbReference>
<evidence type="ECO:0000313" key="12">
    <source>
        <dbReference type="EMBL" id="GIE93874.1"/>
    </source>
</evidence>
<dbReference type="Gene3D" id="3.40.1190.10">
    <property type="entry name" value="Mur-like, catalytic domain"/>
    <property type="match status" value="1"/>
</dbReference>
<feature type="domain" description="Mur ligase central" evidence="11">
    <location>
        <begin position="125"/>
        <end position="308"/>
    </location>
</feature>
<proteinExistence type="predicted"/>
<dbReference type="GO" id="GO:0071555">
    <property type="term" value="P:cell wall organization"/>
    <property type="evidence" value="ECO:0007669"/>
    <property type="project" value="UniProtKB-KW"/>
</dbReference>
<dbReference type="GO" id="GO:0051301">
    <property type="term" value="P:cell division"/>
    <property type="evidence" value="ECO:0007669"/>
    <property type="project" value="UniProtKB-KW"/>
</dbReference>
<evidence type="ECO:0000259" key="11">
    <source>
        <dbReference type="Pfam" id="PF08245"/>
    </source>
</evidence>
<keyword evidence="13" id="KW-1185">Reference proteome</keyword>